<feature type="compositionally biased region" description="Low complexity" evidence="4">
    <location>
        <begin position="878"/>
        <end position="896"/>
    </location>
</feature>
<dbReference type="Proteomes" id="UP001302367">
    <property type="component" value="Chromosome 1"/>
</dbReference>
<evidence type="ECO:0000313" key="7">
    <source>
        <dbReference type="EMBL" id="WPA95770.1"/>
    </source>
</evidence>
<reference evidence="6 8" key="1">
    <citation type="submission" date="2015-10" db="EMBL/GenBank/DDBJ databases">
        <title>The cercosporin biosynthetic gene cluster was horizontally transferred to several fungal lineages and shown to be expanded in Cercospora beticola based on microsynteny with recipient genomes.</title>
        <authorList>
            <person name="De Jonge R."/>
            <person name="Ebert M.K."/>
            <person name="Suttle J.C."/>
            <person name="Jurick Ii W.M."/>
            <person name="Secor G.A."/>
            <person name="Thomma B.P."/>
            <person name="Van De Peer Y."/>
            <person name="Bolton M.D."/>
        </authorList>
    </citation>
    <scope>NUCLEOTIDE SEQUENCE [LARGE SCALE GENOMIC DNA]</scope>
    <source>
        <strain evidence="6 8">09-40</strain>
    </source>
</reference>
<feature type="region of interest" description="Disordered" evidence="4">
    <location>
        <begin position="1095"/>
        <end position="1239"/>
    </location>
</feature>
<feature type="compositionally biased region" description="Polar residues" evidence="4">
    <location>
        <begin position="364"/>
        <end position="376"/>
    </location>
</feature>
<evidence type="ECO:0000313" key="8">
    <source>
        <dbReference type="Proteomes" id="UP000230605"/>
    </source>
</evidence>
<feature type="region of interest" description="Disordered" evidence="4">
    <location>
        <begin position="1429"/>
        <end position="1460"/>
    </location>
</feature>
<comment type="subcellular location">
    <subcellularLocation>
        <location evidence="1">Nucleus</location>
    </subcellularLocation>
</comment>
<feature type="compositionally biased region" description="Low complexity" evidence="4">
    <location>
        <begin position="1"/>
        <end position="13"/>
    </location>
</feature>
<dbReference type="GO" id="GO:0006355">
    <property type="term" value="P:regulation of DNA-templated transcription"/>
    <property type="evidence" value="ECO:0007669"/>
    <property type="project" value="InterPro"/>
</dbReference>
<evidence type="ECO:0000313" key="6">
    <source>
        <dbReference type="EMBL" id="PIB00481.1"/>
    </source>
</evidence>
<keyword evidence="9" id="KW-1185">Reference proteome</keyword>
<feature type="region of interest" description="Disordered" evidence="4">
    <location>
        <begin position="1"/>
        <end position="25"/>
    </location>
</feature>
<feature type="region of interest" description="Disordered" evidence="4">
    <location>
        <begin position="851"/>
        <end position="973"/>
    </location>
</feature>
<feature type="region of interest" description="Disordered" evidence="4">
    <location>
        <begin position="329"/>
        <end position="376"/>
    </location>
</feature>
<feature type="region of interest" description="Disordered" evidence="4">
    <location>
        <begin position="747"/>
        <end position="803"/>
    </location>
</feature>
<dbReference type="Proteomes" id="UP000230605">
    <property type="component" value="Chromosome 1"/>
</dbReference>
<feature type="compositionally biased region" description="Low complexity" evidence="4">
    <location>
        <begin position="787"/>
        <end position="803"/>
    </location>
</feature>
<feature type="domain" description="Mediator complex subunit 15 KIX" evidence="5">
    <location>
        <begin position="51"/>
        <end position="124"/>
    </location>
</feature>
<dbReference type="EMBL" id="LKMD01000100">
    <property type="protein sequence ID" value="PIB00481.1"/>
    <property type="molecule type" value="Genomic_DNA"/>
</dbReference>
<feature type="region of interest" description="Disordered" evidence="4">
    <location>
        <begin position="440"/>
        <end position="531"/>
    </location>
</feature>
<feature type="compositionally biased region" description="Low complexity" evidence="4">
    <location>
        <begin position="1095"/>
        <end position="1118"/>
    </location>
</feature>
<feature type="compositionally biased region" description="Low complexity" evidence="4">
    <location>
        <begin position="752"/>
        <end position="779"/>
    </location>
</feature>
<feature type="region of interest" description="Disordered" evidence="4">
    <location>
        <begin position="1280"/>
        <end position="1300"/>
    </location>
</feature>
<dbReference type="EMBL" id="CP134184">
    <property type="protein sequence ID" value="WPA95770.1"/>
    <property type="molecule type" value="Genomic_DNA"/>
</dbReference>
<name>A0A2G5I6Q6_CERBT</name>
<evidence type="ECO:0000256" key="1">
    <source>
        <dbReference type="ARBA" id="ARBA00004123"/>
    </source>
</evidence>
<feature type="region of interest" description="Disordered" evidence="4">
    <location>
        <begin position="1514"/>
        <end position="1537"/>
    </location>
</feature>
<protein>
    <recommendedName>
        <fullName evidence="5">Mediator complex subunit 15 KIX domain-containing protein</fullName>
    </recommendedName>
</protein>
<keyword evidence="2" id="KW-0539">Nucleus</keyword>
<dbReference type="Gene3D" id="1.10.246.20">
    <property type="entry name" value="Coactivator CBP, KIX domain"/>
    <property type="match status" value="1"/>
</dbReference>
<feature type="compositionally biased region" description="Polar residues" evidence="4">
    <location>
        <begin position="1442"/>
        <end position="1460"/>
    </location>
</feature>
<feature type="compositionally biased region" description="Basic and acidic residues" evidence="4">
    <location>
        <begin position="1220"/>
        <end position="1239"/>
    </location>
</feature>
<gene>
    <name evidence="6" type="ORF">CB0940_00356</name>
    <name evidence="7" type="ORF">RHO25_000373</name>
</gene>
<evidence type="ECO:0000256" key="4">
    <source>
        <dbReference type="SAM" id="MobiDB-lite"/>
    </source>
</evidence>
<feature type="coiled-coil region" evidence="3">
    <location>
        <begin position="1332"/>
        <end position="1364"/>
    </location>
</feature>
<feature type="compositionally biased region" description="Low complexity" evidence="4">
    <location>
        <begin position="453"/>
        <end position="477"/>
    </location>
</feature>
<sequence>MEQPNMMAPNGMNQMGGAGGMQRPQNGNVQQQIFAKIMQELRNGDASKFIGAWQQAHSIQDRASRIMQLVSQLRLINADTSMCLAIAQKWESRTFEDSSNKEQYVERMDQKMREIRQRRDQQAGTLPLGAAGMMPNQMGGNNGMMRPGNMMGGMPNMPNMQNMQNVNAMNGMNGMNGMGFPNNAMGQQQNQMNGQNNPMFPAQLSRPMQPSPMPGQTGTLDPSALQMSSQGRQPSQQGQQPQQNNMNQSGQQQQAPNMGQGQPNQVLHPAVLARARQMFEKMPEEQRRTMRAQLLAQMSDAQRNICQQQKRDPVLTFCMKKAQELFDQRKQQMGAQQNPGMQQNGNNINMQMNNNNNNNNAQQRPPSQTGGQNFDVSGILGQQATAMKLQDAGEQVVPASTNNSNFNMGMGNPGINPQMLGNQGGQGGNNAVNPQQAFFQQQQTAQQRERMQKQLMAQQQAMQAARMQQQQQQQQNQLTGQPGGLHAPNAFNGGAGGQSASPAMSMLNRPMVPPGQATPGTPQPNRQQPMAPNANQLMQHHQNMLNQNQQQNQPGQQMIPQNLQDILSRVPPALRDKLVRMPPNDMAMMLAKMNIIKQPNGMGQPGQMNQPGMPGMPQQNAQQNANMMQPQMGNAMGGFNGQPPQNQPNMQMNPQAMMQRNAQQQQILRLRQQIMDQKPFPRQVLTALSISVPPQVQKWGDLKQHVVQNSSVVPQQTIERVGQLQQQWYSANAQEINSALQAFITQQRRSQEAQNGQQQPQVNNMQQQPSMGASQAPPAQMVPPAPMMQAPQAGGDPGQQGVPPQVQAQMMRMISPDEIARFRNMHAPKTQQMNDDMIRTIIVRQKITEMRNAQRAQQGQKPPGATPQIPRPQQANMPNGGQAQQRPPQAGPMQGQKPGSDDVVEVSNPALQQQAPQAPPMQASQSQQQGPTREQLAQMPPEQRNAFMQKRQAQMDALRKAQGGVGGAAPAPAMSQQEASLRLTNIMKEIQSTTPKGPPVNMDPQSQEKVKAALQRLYKPIFQMSATFPTAMSWGLEAPLRDIIRAKLLLQQNVKDEQATMRDYYSLTQQQLQEMERAVSGYMNEFKQLQLRLQAQKGGAGKDQQPQAPSMAAAPSQQGHARKPSHARAPPAPTDDKKFDWSAQSPGVPMYAQDQPGLTQDKLKFPPQKKRKPNQPGSQVSTPAAQATTPANANASPALGSGKGQQSPEQIKKTQQQLKADMEREAESRRFKCKDSSCEHSLRGFDTEAQLNEHDKAQHQPVDDPLGFFLENATKALDVDKDGNANAKPDAQTAKSAPPAKARLTVNDLKEDELTKQELEQVRRKMVPASVRQKLAKKQAELDAANEQAKEAEKEQTMREAMAQKLDLPLSTVEPVTELPIIADDNVFDVGLNDMDTELFESFGILGNQMTLESIEEMARENWQPVDGDLSSWRRVDEPGLTDSSPELTPDGSQNSDVSQSDTMRFMISVENEGNWDPWGNGQGMGVSETMLPMYMQIKEMMNNSNVSDEADVNMGGANEEGGEPQKSVGELSPRKRKAISEVWDVPVKDMLDEFFTVPQNGDNIQQRQQQQTFSA</sequence>
<evidence type="ECO:0000259" key="5">
    <source>
        <dbReference type="Pfam" id="PF16987"/>
    </source>
</evidence>
<feature type="compositionally biased region" description="Polar residues" evidence="4">
    <location>
        <begin position="1204"/>
        <end position="1218"/>
    </location>
</feature>
<dbReference type="GO" id="GO:0005634">
    <property type="term" value="C:nucleus"/>
    <property type="evidence" value="ECO:0007669"/>
    <property type="project" value="UniProtKB-SubCell"/>
</dbReference>
<feature type="compositionally biased region" description="Low complexity" evidence="4">
    <location>
        <begin position="1178"/>
        <end position="1198"/>
    </location>
</feature>
<evidence type="ECO:0000256" key="2">
    <source>
        <dbReference type="ARBA" id="ARBA00023242"/>
    </source>
</evidence>
<evidence type="ECO:0000313" key="9">
    <source>
        <dbReference type="Proteomes" id="UP001302367"/>
    </source>
</evidence>
<accession>A0A2G5I6Q6</accession>
<dbReference type="Pfam" id="PF16987">
    <property type="entry name" value="KIX_2"/>
    <property type="match status" value="1"/>
</dbReference>
<dbReference type="GO" id="GO:0003712">
    <property type="term" value="F:transcription coregulator activity"/>
    <property type="evidence" value="ECO:0007669"/>
    <property type="project" value="InterPro"/>
</dbReference>
<dbReference type="InterPro" id="IPR036529">
    <property type="entry name" value="KIX_dom_sf"/>
</dbReference>
<proteinExistence type="predicted"/>
<feature type="region of interest" description="Disordered" evidence="4">
    <location>
        <begin position="178"/>
        <end position="264"/>
    </location>
</feature>
<evidence type="ECO:0000256" key="3">
    <source>
        <dbReference type="SAM" id="Coils"/>
    </source>
</evidence>
<dbReference type="OrthoDB" id="3918840at2759"/>
<reference evidence="7 9" key="2">
    <citation type="submission" date="2023-09" db="EMBL/GenBank/DDBJ databases">
        <title>Complete-Gapless Cercospora beticola genome.</title>
        <authorList>
            <person name="Wyatt N.A."/>
            <person name="Spanner R.E."/>
            <person name="Bolton M.D."/>
        </authorList>
    </citation>
    <scope>NUCLEOTIDE SEQUENCE [LARGE SCALE GENOMIC DNA]</scope>
    <source>
        <strain evidence="7">Cb09-40</strain>
    </source>
</reference>
<feature type="coiled-coil region" evidence="3">
    <location>
        <begin position="1065"/>
        <end position="1092"/>
    </location>
</feature>
<feature type="compositionally biased region" description="Low complexity" evidence="4">
    <location>
        <begin position="514"/>
        <end position="524"/>
    </location>
</feature>
<organism evidence="6 8">
    <name type="scientific">Cercospora beticola</name>
    <name type="common">Sugarbeet leaf spot fungus</name>
    <dbReference type="NCBI Taxonomy" id="122368"/>
    <lineage>
        <taxon>Eukaryota</taxon>
        <taxon>Fungi</taxon>
        <taxon>Dikarya</taxon>
        <taxon>Ascomycota</taxon>
        <taxon>Pezizomycotina</taxon>
        <taxon>Dothideomycetes</taxon>
        <taxon>Dothideomycetidae</taxon>
        <taxon>Mycosphaerellales</taxon>
        <taxon>Mycosphaerellaceae</taxon>
        <taxon>Cercospora</taxon>
    </lineage>
</organism>
<keyword evidence="3" id="KW-0175">Coiled coil</keyword>
<feature type="compositionally biased region" description="Low complexity" evidence="4">
    <location>
        <begin position="178"/>
        <end position="197"/>
    </location>
</feature>
<feature type="compositionally biased region" description="Low complexity" evidence="4">
    <location>
        <begin position="331"/>
        <end position="363"/>
    </location>
</feature>
<dbReference type="InterPro" id="IPR036546">
    <property type="entry name" value="MED15_KIX"/>
</dbReference>
<feature type="compositionally biased region" description="Low complexity" evidence="4">
    <location>
        <begin position="909"/>
        <end position="929"/>
    </location>
</feature>
<feature type="compositionally biased region" description="Low complexity" evidence="4">
    <location>
        <begin position="226"/>
        <end position="264"/>
    </location>
</feature>